<feature type="non-terminal residue" evidence="2">
    <location>
        <position position="134"/>
    </location>
</feature>
<dbReference type="OrthoDB" id="6259379at2759"/>
<organism evidence="2 3">
    <name type="scientific">Dibothriocephalus latus</name>
    <name type="common">Fish tapeworm</name>
    <name type="synonym">Diphyllobothrium latum</name>
    <dbReference type="NCBI Taxonomy" id="60516"/>
    <lineage>
        <taxon>Eukaryota</taxon>
        <taxon>Metazoa</taxon>
        <taxon>Spiralia</taxon>
        <taxon>Lophotrochozoa</taxon>
        <taxon>Platyhelminthes</taxon>
        <taxon>Cestoda</taxon>
        <taxon>Eucestoda</taxon>
        <taxon>Diphyllobothriidea</taxon>
        <taxon>Diphyllobothriidae</taxon>
        <taxon>Dibothriocephalus</taxon>
    </lineage>
</organism>
<evidence type="ECO:0000256" key="1">
    <source>
        <dbReference type="SAM" id="Coils"/>
    </source>
</evidence>
<evidence type="ECO:0000313" key="3">
    <source>
        <dbReference type="Proteomes" id="UP000281553"/>
    </source>
</evidence>
<keyword evidence="1" id="KW-0175">Coiled coil</keyword>
<dbReference type="Proteomes" id="UP000281553">
    <property type="component" value="Unassembled WGS sequence"/>
</dbReference>
<gene>
    <name evidence="2" type="ORF">DILT_LOCUS16475</name>
</gene>
<evidence type="ECO:0000313" key="2">
    <source>
        <dbReference type="EMBL" id="VDN34278.1"/>
    </source>
</evidence>
<accession>A0A3P7NF71</accession>
<keyword evidence="3" id="KW-1185">Reference proteome</keyword>
<sequence length="134" mass="14860">MESVLTEKHLASEALAEASETIITLETKLNELQETAQPPQTTSRGNQTGFPYTMADCEVQTIPETLEYDVETSELGTEENGAISSECEEIGSIDTSEALAVDRRNLSGEIVRLHDELKEARDLLESRQIEFNEV</sequence>
<feature type="coiled-coil region" evidence="1">
    <location>
        <begin position="103"/>
        <end position="130"/>
    </location>
</feature>
<reference evidence="2 3" key="1">
    <citation type="submission" date="2018-11" db="EMBL/GenBank/DDBJ databases">
        <authorList>
            <consortium name="Pathogen Informatics"/>
        </authorList>
    </citation>
    <scope>NUCLEOTIDE SEQUENCE [LARGE SCALE GENOMIC DNA]</scope>
</reference>
<dbReference type="AlphaFoldDB" id="A0A3P7NF71"/>
<dbReference type="EMBL" id="UYRU01085024">
    <property type="protein sequence ID" value="VDN34278.1"/>
    <property type="molecule type" value="Genomic_DNA"/>
</dbReference>
<proteinExistence type="predicted"/>
<name>A0A3P7NF71_DIBLA</name>
<protein>
    <submittedName>
        <fullName evidence="2">Uncharacterized protein</fullName>
    </submittedName>
</protein>